<keyword evidence="2" id="KW-1185">Reference proteome</keyword>
<dbReference type="AlphaFoldDB" id="A0A0K2GKK7"/>
<dbReference type="KEGG" id="nmv:NITMOv2_4794"/>
<name>A0A0K2GKK7_NITMO</name>
<dbReference type="Proteomes" id="UP000069205">
    <property type="component" value="Chromosome"/>
</dbReference>
<dbReference type="STRING" id="42253.NITMOv2_4794"/>
<accession>A0A0K2GKK7</accession>
<protein>
    <submittedName>
        <fullName evidence="1">Uncharacterized protein</fullName>
    </submittedName>
</protein>
<gene>
    <name evidence="1" type="ORF">NITMOv2_4794</name>
</gene>
<proteinExistence type="predicted"/>
<evidence type="ECO:0000313" key="1">
    <source>
        <dbReference type="EMBL" id="ALA61162.1"/>
    </source>
</evidence>
<dbReference type="PATRIC" id="fig|42253.5.peg.4728"/>
<sequence length="95" mass="11415">MLESQTPGRNARDEDNSRLLQERWGDRWWLSDEDLHYHADGFKLVGGPQDVFRCLSYLVNREAFRDEIAAMLHERRATRISTDEIRFTRYEIRKT</sequence>
<reference evidence="1 2" key="1">
    <citation type="journal article" date="2015" name="Proc. Natl. Acad. Sci. U.S.A.">
        <title>Expanded metabolic versatility of ubiquitous nitrite-oxidizing bacteria from the genus Nitrospira.</title>
        <authorList>
            <person name="Koch H."/>
            <person name="Lucker S."/>
            <person name="Albertsen M."/>
            <person name="Kitzinger K."/>
            <person name="Herbold C."/>
            <person name="Spieck E."/>
            <person name="Nielsen P.H."/>
            <person name="Wagner M."/>
            <person name="Daims H."/>
        </authorList>
    </citation>
    <scope>NUCLEOTIDE SEQUENCE [LARGE SCALE GENOMIC DNA]</scope>
    <source>
        <strain evidence="1 2">NSP M-1</strain>
    </source>
</reference>
<organism evidence="1 2">
    <name type="scientific">Nitrospira moscoviensis</name>
    <dbReference type="NCBI Taxonomy" id="42253"/>
    <lineage>
        <taxon>Bacteria</taxon>
        <taxon>Pseudomonadati</taxon>
        <taxon>Nitrospirota</taxon>
        <taxon>Nitrospiria</taxon>
        <taxon>Nitrospirales</taxon>
        <taxon>Nitrospiraceae</taxon>
        <taxon>Nitrospira</taxon>
    </lineage>
</organism>
<evidence type="ECO:0000313" key="2">
    <source>
        <dbReference type="Proteomes" id="UP000069205"/>
    </source>
</evidence>
<dbReference type="EMBL" id="CP011801">
    <property type="protein sequence ID" value="ALA61162.1"/>
    <property type="molecule type" value="Genomic_DNA"/>
</dbReference>